<organism evidence="3 4">
    <name type="scientific">Roseicella aerolata</name>
    <dbReference type="NCBI Taxonomy" id="2883479"/>
    <lineage>
        <taxon>Bacteria</taxon>
        <taxon>Pseudomonadati</taxon>
        <taxon>Pseudomonadota</taxon>
        <taxon>Alphaproteobacteria</taxon>
        <taxon>Acetobacterales</taxon>
        <taxon>Roseomonadaceae</taxon>
        <taxon>Roseicella</taxon>
    </lineage>
</organism>
<feature type="domain" description="AB hydrolase-1" evidence="2">
    <location>
        <begin position="71"/>
        <end position="314"/>
    </location>
</feature>
<dbReference type="PANTHER" id="PTHR32268:SF15">
    <property type="entry name" value="HOMOSERINE ACETYLTRANSFERASE FAMILY PROTEIN (AFU_ORTHOLOGUE AFUA_1G15350)"/>
    <property type="match status" value="1"/>
</dbReference>
<dbReference type="EMBL" id="JAJAQI010000013">
    <property type="protein sequence ID" value="MCB4822195.1"/>
    <property type="molecule type" value="Genomic_DNA"/>
</dbReference>
<dbReference type="NCBIfam" id="NF005757">
    <property type="entry name" value="PRK07581.1"/>
    <property type="match status" value="1"/>
</dbReference>
<evidence type="ECO:0000256" key="1">
    <source>
        <dbReference type="PIRSR" id="PIRSR000443-1"/>
    </source>
</evidence>
<dbReference type="InterPro" id="IPR000073">
    <property type="entry name" value="AB_hydrolase_1"/>
</dbReference>
<feature type="active site" description="Nucleophile" evidence="1">
    <location>
        <position position="140"/>
    </location>
</feature>
<evidence type="ECO:0000313" key="4">
    <source>
        <dbReference type="Proteomes" id="UP001139311"/>
    </source>
</evidence>
<reference evidence="3" key="1">
    <citation type="submission" date="2021-10" db="EMBL/GenBank/DDBJ databases">
        <title>Roseicella aerolatum sp. nov., isolated from aerosols of e-waste dismantling site.</title>
        <authorList>
            <person name="Qin T."/>
        </authorList>
    </citation>
    <scope>NUCLEOTIDE SEQUENCE</scope>
    <source>
        <strain evidence="3">GB24</strain>
    </source>
</reference>
<dbReference type="PANTHER" id="PTHR32268">
    <property type="entry name" value="HOMOSERINE O-ACETYLTRANSFERASE"/>
    <property type="match status" value="1"/>
</dbReference>
<proteinExistence type="predicted"/>
<dbReference type="Pfam" id="PF00561">
    <property type="entry name" value="Abhydrolase_1"/>
    <property type="match status" value="1"/>
</dbReference>
<dbReference type="GO" id="GO:0016787">
    <property type="term" value="F:hydrolase activity"/>
    <property type="evidence" value="ECO:0007669"/>
    <property type="project" value="UniProtKB-KW"/>
</dbReference>
<keyword evidence="3" id="KW-0378">Hydrolase</keyword>
<dbReference type="RefSeq" id="WP_226608110.1">
    <property type="nucleotide sequence ID" value="NZ_JAJAQI010000013.1"/>
</dbReference>
<keyword evidence="4" id="KW-1185">Reference proteome</keyword>
<dbReference type="InterPro" id="IPR029058">
    <property type="entry name" value="AB_hydrolase_fold"/>
</dbReference>
<dbReference type="Proteomes" id="UP001139311">
    <property type="component" value="Unassembled WGS sequence"/>
</dbReference>
<dbReference type="PIRSF" id="PIRSF000443">
    <property type="entry name" value="Homoser_Ac_trans"/>
    <property type="match status" value="1"/>
</dbReference>
<protein>
    <submittedName>
        <fullName evidence="3">Alpha/beta fold hydrolase</fullName>
    </submittedName>
</protein>
<dbReference type="InterPro" id="IPR008220">
    <property type="entry name" value="HAT_MetX-like"/>
</dbReference>
<sequence>MENAYYSQAVHGPFELHDIGNLELEEGGTIRGCNLAVATHGRLNAAKDNAILVPTWYSGTNKILEQVFIGPGRALDPEKYCIIVVNQIGNGLSSSPHNTPAPAGAGHFPRVRIGDDVRAQHRLVTQVLGLERLALVVGGSMGAQQTYEWAVRYPEMVQRAAPIAGTARNTEHDFLFTETLCEAITSDPGFARGFYRSPEDVREGLLRHAKMWAVMGWSTEFFQAKRYRTLGFSSLDDFIVNFMFAYFSTMDPNNLLCMAWKWQRGDVSRMTGGDLRAALGRIRAKTFVMPMSSDMFFPPADCQAEWRLIPDAEFRPVETIDGHLALFGADPNAIAQIDRHLKELLAAKVA</sequence>
<evidence type="ECO:0000259" key="2">
    <source>
        <dbReference type="Pfam" id="PF00561"/>
    </source>
</evidence>
<feature type="active site" evidence="1">
    <location>
        <position position="323"/>
    </location>
</feature>
<dbReference type="Gene3D" id="3.40.50.1820">
    <property type="entry name" value="alpha/beta hydrolase"/>
    <property type="match status" value="1"/>
</dbReference>
<dbReference type="SUPFAM" id="SSF53474">
    <property type="entry name" value="alpha/beta-Hydrolases"/>
    <property type="match status" value="1"/>
</dbReference>
<comment type="caution">
    <text evidence="3">The sequence shown here is derived from an EMBL/GenBank/DDBJ whole genome shotgun (WGS) entry which is preliminary data.</text>
</comment>
<gene>
    <name evidence="3" type="ORF">LHA35_10660</name>
</gene>
<dbReference type="AlphaFoldDB" id="A0A9X1ICA0"/>
<dbReference type="GO" id="GO:0016747">
    <property type="term" value="F:acyltransferase activity, transferring groups other than amino-acyl groups"/>
    <property type="evidence" value="ECO:0007669"/>
    <property type="project" value="InterPro"/>
</dbReference>
<name>A0A9X1ICA0_9PROT</name>
<evidence type="ECO:0000313" key="3">
    <source>
        <dbReference type="EMBL" id="MCB4822195.1"/>
    </source>
</evidence>
<accession>A0A9X1ICA0</accession>
<feature type="active site" evidence="1">
    <location>
        <position position="294"/>
    </location>
</feature>